<reference evidence="7" key="2">
    <citation type="journal article" date="2014" name="Nat. Commun.">
        <title>The cavefish genome reveals candidate genes for eye loss.</title>
        <authorList>
            <person name="McGaugh S.E."/>
            <person name="Gross J.B."/>
            <person name="Aken B."/>
            <person name="Blin M."/>
            <person name="Borowsky R."/>
            <person name="Chalopin D."/>
            <person name="Hinaux H."/>
            <person name="Jeffery W.R."/>
            <person name="Keene A."/>
            <person name="Ma L."/>
            <person name="Minx P."/>
            <person name="Murphy D."/>
            <person name="O'Quin K.E."/>
            <person name="Retaux S."/>
            <person name="Rohner N."/>
            <person name="Searle S.M."/>
            <person name="Stahl B.A."/>
            <person name="Tabin C."/>
            <person name="Volff J.N."/>
            <person name="Yoshizawa M."/>
            <person name="Warren W.C."/>
        </authorList>
    </citation>
    <scope>NUCLEOTIDE SEQUENCE [LARGE SCALE GENOMIC DNA]</scope>
    <source>
        <strain evidence="7">female</strain>
    </source>
</reference>
<organism evidence="6 7">
    <name type="scientific">Astyanax mexicanus</name>
    <name type="common">Blind cave fish</name>
    <name type="synonym">Astyanax fasciatus mexicanus</name>
    <dbReference type="NCBI Taxonomy" id="7994"/>
    <lineage>
        <taxon>Eukaryota</taxon>
        <taxon>Metazoa</taxon>
        <taxon>Chordata</taxon>
        <taxon>Craniata</taxon>
        <taxon>Vertebrata</taxon>
        <taxon>Euteleostomi</taxon>
        <taxon>Actinopterygii</taxon>
        <taxon>Neopterygii</taxon>
        <taxon>Teleostei</taxon>
        <taxon>Ostariophysi</taxon>
        <taxon>Characiformes</taxon>
        <taxon>Characoidei</taxon>
        <taxon>Acestrorhamphidae</taxon>
        <taxon>Acestrorhamphinae</taxon>
        <taxon>Astyanax</taxon>
    </lineage>
</organism>
<dbReference type="Pfam" id="PF00019">
    <property type="entry name" value="TGF_beta"/>
    <property type="match status" value="1"/>
</dbReference>
<dbReference type="GeneTree" id="ENSGT00400000024763"/>
<dbReference type="CDD" id="cd19379">
    <property type="entry name" value="TGF_beta_GSDF"/>
    <property type="match status" value="1"/>
</dbReference>
<dbReference type="SUPFAM" id="SSF57501">
    <property type="entry name" value="Cystine-knot cytokines"/>
    <property type="match status" value="1"/>
</dbReference>
<evidence type="ECO:0000259" key="5">
    <source>
        <dbReference type="PROSITE" id="PS51362"/>
    </source>
</evidence>
<proteinExistence type="inferred from homology"/>
<dbReference type="Ensembl" id="ENSAMXT00000037182.1">
    <property type="protein sequence ID" value="ENSAMXP00000040749.1"/>
    <property type="gene ID" value="ENSAMXG00000039161.1"/>
</dbReference>
<feature type="signal peptide" evidence="4">
    <location>
        <begin position="1"/>
        <end position="19"/>
    </location>
</feature>
<dbReference type="GO" id="GO:0008083">
    <property type="term" value="F:growth factor activity"/>
    <property type="evidence" value="ECO:0007669"/>
    <property type="project" value="UniProtKB-KW"/>
</dbReference>
<keyword evidence="3" id="KW-0339">Growth factor</keyword>
<keyword evidence="4" id="KW-0732">Signal</keyword>
<dbReference type="Gene3D" id="2.10.90.10">
    <property type="entry name" value="Cystine-knot cytokines"/>
    <property type="match status" value="1"/>
</dbReference>
<reference evidence="6" key="3">
    <citation type="submission" date="2025-08" db="UniProtKB">
        <authorList>
            <consortium name="Ensembl"/>
        </authorList>
    </citation>
    <scope>IDENTIFICATION</scope>
</reference>
<name>A0A3B1JHF9_ASTMX</name>
<dbReference type="InParanoid" id="A0A3B1JHF9"/>
<accession>A0A3B1JHF9</accession>
<protein>
    <submittedName>
        <fullName evidence="6">Inhibin subunit beta E</fullName>
    </submittedName>
</protein>
<dbReference type="STRING" id="7994.ENSAMXP00000040749"/>
<dbReference type="GO" id="GO:0005576">
    <property type="term" value="C:extracellular region"/>
    <property type="evidence" value="ECO:0007669"/>
    <property type="project" value="UniProtKB-SubCell"/>
</dbReference>
<evidence type="ECO:0000256" key="4">
    <source>
        <dbReference type="SAM" id="SignalP"/>
    </source>
</evidence>
<dbReference type="AlphaFoldDB" id="A0A3B1JHF9"/>
<evidence type="ECO:0000256" key="2">
    <source>
        <dbReference type="ARBA" id="ARBA00022525"/>
    </source>
</evidence>
<dbReference type="PROSITE" id="PS51362">
    <property type="entry name" value="TGF_BETA_2"/>
    <property type="match status" value="1"/>
</dbReference>
<reference evidence="7" key="1">
    <citation type="submission" date="2013-03" db="EMBL/GenBank/DDBJ databases">
        <authorList>
            <person name="Jeffery W."/>
            <person name="Warren W."/>
            <person name="Wilson R.K."/>
        </authorList>
    </citation>
    <scope>NUCLEOTIDE SEQUENCE</scope>
    <source>
        <strain evidence="7">female</strain>
    </source>
</reference>
<keyword evidence="7" id="KW-1185">Reference proteome</keyword>
<feature type="chain" id="PRO_5017182970" evidence="4">
    <location>
        <begin position="20"/>
        <end position="209"/>
    </location>
</feature>
<dbReference type="Bgee" id="ENSAMXG00000039161">
    <property type="expression patterns" value="Expressed in muscle tissue and 11 other cell types or tissues"/>
</dbReference>
<dbReference type="InterPro" id="IPR029034">
    <property type="entry name" value="Cystine-knot_cytokine"/>
</dbReference>
<feature type="domain" description="TGF-beta family profile" evidence="5">
    <location>
        <begin position="91"/>
        <end position="199"/>
    </location>
</feature>
<comment type="similarity">
    <text evidence="3">Belongs to the TGF-beta family.</text>
</comment>
<dbReference type="Proteomes" id="UP000018467">
    <property type="component" value="Unassembled WGS sequence"/>
</dbReference>
<dbReference type="InterPro" id="IPR001839">
    <property type="entry name" value="TGF-b_C"/>
</dbReference>
<evidence type="ECO:0000313" key="6">
    <source>
        <dbReference type="Ensembl" id="ENSAMXP00000040749.1"/>
    </source>
</evidence>
<evidence type="ECO:0000256" key="3">
    <source>
        <dbReference type="RuleBase" id="RU000354"/>
    </source>
</evidence>
<sequence>MSFLLLLSVVLIGSPLGKTFVLHPEEPAAARPSPAIRTSRCQVESLQSIQKILLSSLNLQTEPQLSAPGMIRVRDLWKGSFQTESTQPGDAESRAFSEISVPRNSSVLQCCTLSSQIFIKDLGWENWIIHPESFTYVQCSGCVPQTNQSIPHCRGDDPPSAQEPCCEPTASIIVPFLYLDETSSITITSVPLTSECGCRSRSDAQDPEP</sequence>
<evidence type="ECO:0000256" key="1">
    <source>
        <dbReference type="ARBA" id="ARBA00004613"/>
    </source>
</evidence>
<dbReference type="OrthoDB" id="8997642at2759"/>
<comment type="subcellular location">
    <subcellularLocation>
        <location evidence="1">Secreted</location>
    </subcellularLocation>
</comment>
<reference evidence="6" key="4">
    <citation type="submission" date="2025-09" db="UniProtKB">
        <authorList>
            <consortium name="Ensembl"/>
        </authorList>
    </citation>
    <scope>IDENTIFICATION</scope>
</reference>
<keyword evidence="2" id="KW-0964">Secreted</keyword>
<evidence type="ECO:0000313" key="7">
    <source>
        <dbReference type="Proteomes" id="UP000018467"/>
    </source>
</evidence>
<dbReference type="SMART" id="SM00204">
    <property type="entry name" value="TGFB"/>
    <property type="match status" value="1"/>
</dbReference>